<feature type="compositionally biased region" description="Low complexity" evidence="1">
    <location>
        <begin position="540"/>
        <end position="608"/>
    </location>
</feature>
<reference evidence="2 3" key="1">
    <citation type="submission" date="2024-01" db="EMBL/GenBank/DDBJ databases">
        <title>A draft genome for a cacao thread blight-causing isolate of Paramarasmius palmivorus.</title>
        <authorList>
            <person name="Baruah I.K."/>
            <person name="Bukari Y."/>
            <person name="Amoako-Attah I."/>
            <person name="Meinhardt L.W."/>
            <person name="Bailey B.A."/>
            <person name="Cohen S.P."/>
        </authorList>
    </citation>
    <scope>NUCLEOTIDE SEQUENCE [LARGE SCALE GENOMIC DNA]</scope>
    <source>
        <strain evidence="2 3">GH-12</strain>
    </source>
</reference>
<evidence type="ECO:0000256" key="1">
    <source>
        <dbReference type="SAM" id="MobiDB-lite"/>
    </source>
</evidence>
<feature type="region of interest" description="Disordered" evidence="1">
    <location>
        <begin position="186"/>
        <end position="240"/>
    </location>
</feature>
<proteinExistence type="predicted"/>
<evidence type="ECO:0000313" key="2">
    <source>
        <dbReference type="EMBL" id="KAK7051202.1"/>
    </source>
</evidence>
<dbReference type="EMBL" id="JAYKXP010000013">
    <property type="protein sequence ID" value="KAK7051202.1"/>
    <property type="molecule type" value="Genomic_DNA"/>
</dbReference>
<feature type="compositionally biased region" description="Low complexity" evidence="1">
    <location>
        <begin position="442"/>
        <end position="453"/>
    </location>
</feature>
<feature type="region of interest" description="Disordered" evidence="1">
    <location>
        <begin position="406"/>
        <end position="608"/>
    </location>
</feature>
<feature type="compositionally biased region" description="Low complexity" evidence="1">
    <location>
        <begin position="208"/>
        <end position="218"/>
    </location>
</feature>
<evidence type="ECO:0000313" key="3">
    <source>
        <dbReference type="Proteomes" id="UP001383192"/>
    </source>
</evidence>
<sequence length="770" mass="83278">MFKADLFNSSPTFIPSLWGVGNCDGSGASDTCYSPRFFPWLAHEWVPGEGVVQTLHPKVLQLARVNANTPPVPAYRFPANRVFEDRQSIRVAISMRVTSAVEAFEPIPEQDEGDISGLLTLAAAAVSRGRLPDPSSADPPDPPPVPPPLSLHPSQSSSKVPCSHPNCNKARLRECENQSCRPHCLELGGCTKGDHKVKRQQPPPPPSSQNSNRSPLNSTQPRSSREPQFYTPQPPPLPDDVLQFSVEERRTARQEQEAAKATDQALRTSAMVYVFLENDVTPGPEEMQQVIHGSSLEVTPAFLQSCGIEGEKFAYYKFPGHFWVGGTATAAKSFRIPITGKVPIVGDAPLVLLSRPDLIKRPGVATILDEAAKRSGGKPLSKRRQGFNDRVAEAERIQHELVVKAHTAAATASSSSSTQPPPSSKRTRTSPPSESKPKRQCPPNSHPHSSPSFHPEPSPTLCPQPSPPLSSTSSARQISPLPDRFTGSPSPDNTTITVDISSRAPSTPVRRSAGASLNQAIEVNSDDPTPSPPRRKGKAKATSQASSSSSKSSPSSASAALFPSTHSSSSSKSASSHLPSSKSSSKSLSSRSSHSSSSKSLSSRSSSSKLLSSTSSTVISVSTPPATSSTAIKAKKFPDDFPVYRVHDFIFQRSQMYSLDQKRRLFQDMFGQGMRMPSRSTISLNVDRWGLESEDQRQTLLDAGEGALWGILCKKFPDPGGKQKLRDLRKKTKKIAAKLEIMDDGEVKEEEINVEEDDLKVESDNSVELL</sequence>
<feature type="compositionally biased region" description="Low complexity" evidence="1">
    <location>
        <begin position="406"/>
        <end position="418"/>
    </location>
</feature>
<feature type="compositionally biased region" description="Polar residues" evidence="1">
    <location>
        <begin position="487"/>
        <end position="505"/>
    </location>
</feature>
<feature type="region of interest" description="Disordered" evidence="1">
    <location>
        <begin position="129"/>
        <end position="165"/>
    </location>
</feature>
<accession>A0AAW0DJ17</accession>
<gene>
    <name evidence="2" type="ORF">VNI00_004702</name>
</gene>
<comment type="caution">
    <text evidence="2">The sequence shown here is derived from an EMBL/GenBank/DDBJ whole genome shotgun (WGS) entry which is preliminary data.</text>
</comment>
<dbReference type="Proteomes" id="UP001383192">
    <property type="component" value="Unassembled WGS sequence"/>
</dbReference>
<feature type="compositionally biased region" description="Polar residues" evidence="1">
    <location>
        <begin position="515"/>
        <end position="528"/>
    </location>
</feature>
<organism evidence="2 3">
    <name type="scientific">Paramarasmius palmivorus</name>
    <dbReference type="NCBI Taxonomy" id="297713"/>
    <lineage>
        <taxon>Eukaryota</taxon>
        <taxon>Fungi</taxon>
        <taxon>Dikarya</taxon>
        <taxon>Basidiomycota</taxon>
        <taxon>Agaricomycotina</taxon>
        <taxon>Agaricomycetes</taxon>
        <taxon>Agaricomycetidae</taxon>
        <taxon>Agaricales</taxon>
        <taxon>Marasmiineae</taxon>
        <taxon>Marasmiaceae</taxon>
        <taxon>Paramarasmius</taxon>
    </lineage>
</organism>
<feature type="compositionally biased region" description="Pro residues" evidence="1">
    <location>
        <begin position="137"/>
        <end position="150"/>
    </location>
</feature>
<name>A0AAW0DJ17_9AGAR</name>
<dbReference type="AlphaFoldDB" id="A0AAW0DJ17"/>
<protein>
    <submittedName>
        <fullName evidence="2">Uncharacterized protein</fullName>
    </submittedName>
</protein>
<keyword evidence="3" id="KW-1185">Reference proteome</keyword>
<feature type="compositionally biased region" description="Pro residues" evidence="1">
    <location>
        <begin position="454"/>
        <end position="468"/>
    </location>
</feature>